<protein>
    <submittedName>
        <fullName evidence="1">Uncharacterized protein</fullName>
    </submittedName>
</protein>
<proteinExistence type="predicted"/>
<evidence type="ECO:0000313" key="1">
    <source>
        <dbReference type="EMBL" id="EEI63859.1"/>
    </source>
</evidence>
<accession>A0ABM9XRP6</accession>
<dbReference type="Proteomes" id="UP000006237">
    <property type="component" value="Unassembled WGS sequence"/>
</dbReference>
<organism evidence="1 2">
    <name type="scientific">Corynebacterium glucuronolyticum ATCC 51866</name>
    <dbReference type="NCBI Taxonomy" id="548478"/>
    <lineage>
        <taxon>Bacteria</taxon>
        <taxon>Bacillati</taxon>
        <taxon>Actinomycetota</taxon>
        <taxon>Actinomycetes</taxon>
        <taxon>Mycobacteriales</taxon>
        <taxon>Corynebacteriaceae</taxon>
        <taxon>Corynebacterium</taxon>
    </lineage>
</organism>
<evidence type="ECO:0000313" key="2">
    <source>
        <dbReference type="Proteomes" id="UP000006237"/>
    </source>
</evidence>
<sequence>MYTDVSHSDQLAKKMAQQAYDQSLLLEYEGLRKDTIYIEEVAHFQE</sequence>
<keyword evidence="2" id="KW-1185">Reference proteome</keyword>
<comment type="caution">
    <text evidence="1">The sequence shown here is derived from an EMBL/GenBank/DDBJ whole genome shotgun (WGS) entry which is preliminary data.</text>
</comment>
<reference evidence="1 2" key="1">
    <citation type="submission" date="2009-01" db="EMBL/GenBank/DDBJ databases">
        <authorList>
            <person name="Qin X."/>
            <person name="Bachman B."/>
            <person name="Battles P."/>
            <person name="Bell A."/>
            <person name="Bess C."/>
            <person name="Bickham C."/>
            <person name="Chaboub L."/>
            <person name="Chen D."/>
            <person name="Coyle M."/>
            <person name="Deiros D.R."/>
            <person name="Dinh H."/>
            <person name="Forbes L."/>
            <person name="Fowler G."/>
            <person name="Francisco L."/>
            <person name="Fu Q."/>
            <person name="Gubbala S."/>
            <person name="Hale W."/>
            <person name="Han Y."/>
            <person name="Hemphill L."/>
            <person name="Highlander S.K."/>
            <person name="Hirani K."/>
            <person name="Hogues M."/>
            <person name="Jackson L."/>
            <person name="Jakkamsetti A."/>
            <person name="Javaid M."/>
            <person name="Jiang H."/>
            <person name="Korchina V."/>
            <person name="Kovar C."/>
            <person name="Lara F."/>
            <person name="Lee S."/>
            <person name="Mata R."/>
            <person name="Mathew T."/>
            <person name="Moen C."/>
            <person name="Morales K."/>
            <person name="Munidasa M."/>
            <person name="Nazareth L."/>
            <person name="Ngo R."/>
            <person name="Nguyen L."/>
            <person name="Okwuonu G."/>
            <person name="Ongeri F."/>
            <person name="Patil S."/>
            <person name="Petrosino J."/>
            <person name="Pham C."/>
            <person name="Pham P."/>
            <person name="Pu L.-L."/>
            <person name="Puazo M."/>
            <person name="Raj R."/>
            <person name="Reid J."/>
            <person name="Rouhana J."/>
            <person name="Saada N."/>
            <person name="Shang Y."/>
            <person name="Simmons D."/>
            <person name="Thornton R."/>
            <person name="Warren J."/>
            <person name="Weissenberger G."/>
            <person name="Zhang J."/>
            <person name="Zhang L."/>
            <person name="Zhou C."/>
            <person name="Zhu D."/>
            <person name="Muzny D."/>
            <person name="Worley K."/>
            <person name="Gibbs R."/>
        </authorList>
    </citation>
    <scope>NUCLEOTIDE SEQUENCE [LARGE SCALE GENOMIC DNA]</scope>
    <source>
        <strain evidence="1 2">ATCC 51866</strain>
    </source>
</reference>
<dbReference type="EMBL" id="ACHF01000020">
    <property type="protein sequence ID" value="EEI63859.1"/>
    <property type="molecule type" value="Genomic_DNA"/>
</dbReference>
<name>A0ABM9XRP6_9CORY</name>
<gene>
    <name evidence="1" type="ORF">HMPREF0293_0655</name>
</gene>